<accession>A0A843VYY8</accession>
<sequence>MGFEKSRVPPNQPEAARPLGFPKQGGRRLSTDAQGPVDRRTQKMCQMGIFEEFELRSVWMTGAWGVLSQCSCTAFEAVEPCFSGAGLAWLL</sequence>
<organism evidence="2 3">
    <name type="scientific">Colocasia esculenta</name>
    <name type="common">Wild taro</name>
    <name type="synonym">Arum esculentum</name>
    <dbReference type="NCBI Taxonomy" id="4460"/>
    <lineage>
        <taxon>Eukaryota</taxon>
        <taxon>Viridiplantae</taxon>
        <taxon>Streptophyta</taxon>
        <taxon>Embryophyta</taxon>
        <taxon>Tracheophyta</taxon>
        <taxon>Spermatophyta</taxon>
        <taxon>Magnoliopsida</taxon>
        <taxon>Liliopsida</taxon>
        <taxon>Araceae</taxon>
        <taxon>Aroideae</taxon>
        <taxon>Colocasieae</taxon>
        <taxon>Colocasia</taxon>
    </lineage>
</organism>
<reference evidence="2" key="1">
    <citation type="submission" date="2017-07" db="EMBL/GenBank/DDBJ databases">
        <title>Taro Niue Genome Assembly and Annotation.</title>
        <authorList>
            <person name="Atibalentja N."/>
            <person name="Keating K."/>
            <person name="Fields C.J."/>
        </authorList>
    </citation>
    <scope>NUCLEOTIDE SEQUENCE</scope>
    <source>
        <strain evidence="2">Niue_2</strain>
        <tissue evidence="2">Leaf</tissue>
    </source>
</reference>
<feature type="region of interest" description="Disordered" evidence="1">
    <location>
        <begin position="1"/>
        <end position="38"/>
    </location>
</feature>
<name>A0A843VYY8_COLES</name>
<gene>
    <name evidence="2" type="ORF">Taro_032340</name>
</gene>
<evidence type="ECO:0000313" key="2">
    <source>
        <dbReference type="EMBL" id="MQL99617.1"/>
    </source>
</evidence>
<comment type="caution">
    <text evidence="2">The sequence shown here is derived from an EMBL/GenBank/DDBJ whole genome shotgun (WGS) entry which is preliminary data.</text>
</comment>
<evidence type="ECO:0000313" key="3">
    <source>
        <dbReference type="Proteomes" id="UP000652761"/>
    </source>
</evidence>
<evidence type="ECO:0000256" key="1">
    <source>
        <dbReference type="SAM" id="MobiDB-lite"/>
    </source>
</evidence>
<proteinExistence type="predicted"/>
<dbReference type="AlphaFoldDB" id="A0A843VYY8"/>
<dbReference type="EMBL" id="NMUH01002380">
    <property type="protein sequence ID" value="MQL99617.1"/>
    <property type="molecule type" value="Genomic_DNA"/>
</dbReference>
<keyword evidence="3" id="KW-1185">Reference proteome</keyword>
<dbReference type="Proteomes" id="UP000652761">
    <property type="component" value="Unassembled WGS sequence"/>
</dbReference>
<protein>
    <submittedName>
        <fullName evidence="2">Uncharacterized protein</fullName>
    </submittedName>
</protein>